<dbReference type="FunFam" id="3.30.40.10:FF:000198">
    <property type="entry name" value="PHD finger protein 19"/>
    <property type="match status" value="1"/>
</dbReference>
<accession>A0A401SRU4</accession>
<evidence type="ECO:0000256" key="2">
    <source>
        <dbReference type="ARBA" id="ARBA00008084"/>
    </source>
</evidence>
<dbReference type="InterPro" id="IPR040477">
    <property type="entry name" value="KDM4-like_Tudor"/>
</dbReference>
<dbReference type="EMBL" id="BEZZ01000486">
    <property type="protein sequence ID" value="GCC33124.1"/>
    <property type="molecule type" value="Genomic_DNA"/>
</dbReference>
<sequence>MTALYRVVVNVVLKVVNDRLFKEELMEKSTLEPQRRDVGAISKCIQKNSNKSLQNGALYIEQGCAFSEGQYVLSRWTDGLVYLGKIKKVNKHKHSCLLVFEDNSEFWILWKDIQHAGVPGEEPRCNICSEKASAPPNEILICGKCGLGYHQQCHNPKVDSTTNASTSPWFCRQCIFALAVRKGGALKKGPLAKALQSVKRVLPYNMDELNWDSLHRTNLQQCYCYCGGPGEWYLKMLQCCRCKQWFHEACTQCLNEAMMFGDRFYLFVCSVCNKGPEYIKRLPLRWVDVVHLVLYNLGVRGKKKYFDFEEEILIFINQNWLSLQLGKLTETTVLERKQHLLNALNSYKSRFICGKEIKKKKCIFRLRTRVPPVPPNIILPENIGQLTDSASNEIKRRGKNMLVFAPKYGPLPEVPQPRRRRLPLKWGMKCKKSNWFLQDAVPENDFSTAESASYHLANIFDFTVDDIQSLKSDRSEGTFYSDLDSTDAASTSGSASTSLSCDSLKTMGSRKRKAPVEYSLSNRNKQKKGIYNHPENGMDQTEQSVDNNYINGHTFESMSDDETSLSHLKSSITNYFGAAGRLACGEKFQVLARRVTLDKKVQYLVEWEGATPY</sequence>
<keyword evidence="12" id="KW-1185">Reference proteome</keyword>
<evidence type="ECO:0000256" key="1">
    <source>
        <dbReference type="ARBA" id="ARBA00004123"/>
    </source>
</evidence>
<gene>
    <name evidence="11" type="ORF">chiPu_0011592</name>
</gene>
<dbReference type="AlphaFoldDB" id="A0A401SRU4"/>
<dbReference type="InterPro" id="IPR011011">
    <property type="entry name" value="Znf_FYVE_PHD"/>
</dbReference>
<evidence type="ECO:0000256" key="7">
    <source>
        <dbReference type="ARBA" id="ARBA00022853"/>
    </source>
</evidence>
<dbReference type="GO" id="GO:0008270">
    <property type="term" value="F:zinc ion binding"/>
    <property type="evidence" value="ECO:0007669"/>
    <property type="project" value="UniProtKB-KW"/>
</dbReference>
<dbReference type="GO" id="GO:0003677">
    <property type="term" value="F:DNA binding"/>
    <property type="evidence" value="ECO:0007669"/>
    <property type="project" value="TreeGrafter"/>
</dbReference>
<dbReference type="SMART" id="SM00333">
    <property type="entry name" value="TUDOR"/>
    <property type="match status" value="1"/>
</dbReference>
<evidence type="ECO:0000256" key="4">
    <source>
        <dbReference type="ARBA" id="ARBA00022737"/>
    </source>
</evidence>
<evidence type="ECO:0000259" key="10">
    <source>
        <dbReference type="PROSITE" id="PS50016"/>
    </source>
</evidence>
<dbReference type="Gene3D" id="3.30.40.10">
    <property type="entry name" value="Zinc/RING finger domain, C3HC4 (zinc finger)"/>
    <property type="match status" value="1"/>
</dbReference>
<dbReference type="SMART" id="SM00249">
    <property type="entry name" value="PHD"/>
    <property type="match status" value="2"/>
</dbReference>
<evidence type="ECO:0000256" key="5">
    <source>
        <dbReference type="ARBA" id="ARBA00022771"/>
    </source>
</evidence>
<protein>
    <recommendedName>
        <fullName evidence="10">PHD-type domain-containing protein</fullName>
    </recommendedName>
</protein>
<evidence type="ECO:0000313" key="12">
    <source>
        <dbReference type="Proteomes" id="UP000287033"/>
    </source>
</evidence>
<dbReference type="Pfam" id="PF00628">
    <property type="entry name" value="PHD"/>
    <property type="match status" value="1"/>
</dbReference>
<evidence type="ECO:0000256" key="9">
    <source>
        <dbReference type="PROSITE-ProRule" id="PRU00146"/>
    </source>
</evidence>
<comment type="caution">
    <text evidence="11">The sequence shown here is derived from an EMBL/GenBank/DDBJ whole genome shotgun (WGS) entry which is preliminary data.</text>
</comment>
<dbReference type="Pfam" id="PF14061">
    <property type="entry name" value="Mtf2_C"/>
    <property type="match status" value="1"/>
</dbReference>
<dbReference type="GO" id="GO:0005634">
    <property type="term" value="C:nucleus"/>
    <property type="evidence" value="ECO:0007669"/>
    <property type="project" value="UniProtKB-SubCell"/>
</dbReference>
<reference evidence="11 12" key="1">
    <citation type="journal article" date="2018" name="Nat. Ecol. Evol.">
        <title>Shark genomes provide insights into elasmobranch evolution and the origin of vertebrates.</title>
        <authorList>
            <person name="Hara Y"/>
            <person name="Yamaguchi K"/>
            <person name="Onimaru K"/>
            <person name="Kadota M"/>
            <person name="Koyanagi M"/>
            <person name="Keeley SD"/>
            <person name="Tatsumi K"/>
            <person name="Tanaka K"/>
            <person name="Motone F"/>
            <person name="Kageyama Y"/>
            <person name="Nozu R"/>
            <person name="Adachi N"/>
            <person name="Nishimura O"/>
            <person name="Nakagawa R"/>
            <person name="Tanegashima C"/>
            <person name="Kiyatake I"/>
            <person name="Matsumoto R"/>
            <person name="Murakumo K"/>
            <person name="Nishida K"/>
            <person name="Terakita A"/>
            <person name="Kuratani S"/>
            <person name="Sato K"/>
            <person name="Hyodo S Kuraku.S."/>
        </authorList>
    </citation>
    <scope>NUCLEOTIDE SEQUENCE [LARGE SCALE GENOMIC DNA]</scope>
</reference>
<dbReference type="OrthoDB" id="10033786at2759"/>
<dbReference type="CDD" id="cd15581">
    <property type="entry name" value="PHD2_PHF19"/>
    <property type="match status" value="1"/>
</dbReference>
<dbReference type="InterPro" id="IPR019787">
    <property type="entry name" value="Znf_PHD-finger"/>
</dbReference>
<dbReference type="SUPFAM" id="SSF63748">
    <property type="entry name" value="Tudor/PWWP/MBT"/>
    <property type="match status" value="1"/>
</dbReference>
<dbReference type="InterPro" id="IPR001965">
    <property type="entry name" value="Znf_PHD"/>
</dbReference>
<keyword evidence="5 9" id="KW-0863">Zinc-finger</keyword>
<evidence type="ECO:0000313" key="11">
    <source>
        <dbReference type="EMBL" id="GCC33124.1"/>
    </source>
</evidence>
<feature type="domain" description="PHD-type" evidence="10">
    <location>
        <begin position="122"/>
        <end position="177"/>
    </location>
</feature>
<keyword evidence="8" id="KW-0539">Nucleus</keyword>
<proteinExistence type="inferred from homology"/>
<dbReference type="PROSITE" id="PS50016">
    <property type="entry name" value="ZF_PHD_2"/>
    <property type="match status" value="1"/>
</dbReference>
<dbReference type="PROSITE" id="PS01359">
    <property type="entry name" value="ZF_PHD_1"/>
    <property type="match status" value="1"/>
</dbReference>
<dbReference type="InterPro" id="IPR002999">
    <property type="entry name" value="Tudor"/>
</dbReference>
<dbReference type="InterPro" id="IPR025894">
    <property type="entry name" value="Mtf2_C_dom"/>
</dbReference>
<dbReference type="Pfam" id="PF18104">
    <property type="entry name" value="Tudor_2"/>
    <property type="match status" value="1"/>
</dbReference>
<keyword evidence="7" id="KW-0156">Chromatin regulator</keyword>
<organism evidence="11 12">
    <name type="scientific">Chiloscyllium punctatum</name>
    <name type="common">Brownbanded bambooshark</name>
    <name type="synonym">Hemiscyllium punctatum</name>
    <dbReference type="NCBI Taxonomy" id="137246"/>
    <lineage>
        <taxon>Eukaryota</taxon>
        <taxon>Metazoa</taxon>
        <taxon>Chordata</taxon>
        <taxon>Craniata</taxon>
        <taxon>Vertebrata</taxon>
        <taxon>Chondrichthyes</taxon>
        <taxon>Elasmobranchii</taxon>
        <taxon>Galeomorphii</taxon>
        <taxon>Galeoidea</taxon>
        <taxon>Orectolobiformes</taxon>
        <taxon>Hemiscylliidae</taxon>
        <taxon>Chiloscyllium</taxon>
    </lineage>
</organism>
<keyword evidence="3" id="KW-0479">Metal-binding</keyword>
<dbReference type="STRING" id="137246.A0A401SRU4"/>
<evidence type="ECO:0000256" key="3">
    <source>
        <dbReference type="ARBA" id="ARBA00022723"/>
    </source>
</evidence>
<comment type="subcellular location">
    <subcellularLocation>
        <location evidence="1">Nucleus</location>
    </subcellularLocation>
</comment>
<dbReference type="Proteomes" id="UP000287033">
    <property type="component" value="Unassembled WGS sequence"/>
</dbReference>
<dbReference type="SUPFAM" id="SSF57903">
    <property type="entry name" value="FYVE/PHD zinc finger"/>
    <property type="match status" value="2"/>
</dbReference>
<dbReference type="GO" id="GO:0045814">
    <property type="term" value="P:negative regulation of gene expression, epigenetic"/>
    <property type="evidence" value="ECO:0007669"/>
    <property type="project" value="TreeGrafter"/>
</dbReference>
<dbReference type="InterPro" id="IPR013083">
    <property type="entry name" value="Znf_RING/FYVE/PHD"/>
</dbReference>
<evidence type="ECO:0000256" key="6">
    <source>
        <dbReference type="ARBA" id="ARBA00022833"/>
    </source>
</evidence>
<dbReference type="FunFam" id="3.90.980.20:FF:000001">
    <property type="entry name" value="metal-response element-binding transcription factor 2 isoform X1"/>
    <property type="match status" value="1"/>
</dbReference>
<keyword evidence="4" id="KW-0677">Repeat</keyword>
<dbReference type="GO" id="GO:0003682">
    <property type="term" value="F:chromatin binding"/>
    <property type="evidence" value="ECO:0007669"/>
    <property type="project" value="TreeGrafter"/>
</dbReference>
<dbReference type="PANTHER" id="PTHR12628:SF6">
    <property type="entry name" value="PHD FINGER PROTEIN 19"/>
    <property type="match status" value="1"/>
</dbReference>
<dbReference type="InterPro" id="IPR019786">
    <property type="entry name" value="Zinc_finger_PHD-type_CS"/>
</dbReference>
<dbReference type="Gene3D" id="2.30.30.140">
    <property type="match status" value="1"/>
</dbReference>
<evidence type="ECO:0000256" key="8">
    <source>
        <dbReference type="ARBA" id="ARBA00023242"/>
    </source>
</evidence>
<dbReference type="Gene3D" id="3.90.980.20">
    <property type="match status" value="1"/>
</dbReference>
<name>A0A401SRU4_CHIPU</name>
<dbReference type="OMA" id="HHMASIF"/>
<dbReference type="InterPro" id="IPR042017">
    <property type="entry name" value="PHF19_PHD2"/>
</dbReference>
<comment type="similarity">
    <text evidence="2">Belongs to the Polycomblike family.</text>
</comment>
<keyword evidence="6" id="KW-0862">Zinc</keyword>
<dbReference type="PANTHER" id="PTHR12628">
    <property type="entry name" value="POLYCOMB-LIKE TRANSCRIPTION FACTOR"/>
    <property type="match status" value="1"/>
</dbReference>